<dbReference type="EMBL" id="AVOT02079948">
    <property type="protein sequence ID" value="MBW0566934.1"/>
    <property type="molecule type" value="Genomic_DNA"/>
</dbReference>
<feature type="non-terminal residue" evidence="1">
    <location>
        <position position="1"/>
    </location>
</feature>
<evidence type="ECO:0000313" key="2">
    <source>
        <dbReference type="Proteomes" id="UP000765509"/>
    </source>
</evidence>
<reference evidence="1" key="1">
    <citation type="submission" date="2021-03" db="EMBL/GenBank/DDBJ databases">
        <title>Draft genome sequence of rust myrtle Austropuccinia psidii MF-1, a brazilian biotype.</title>
        <authorList>
            <person name="Quecine M.C."/>
            <person name="Pachon D.M.R."/>
            <person name="Bonatelli M.L."/>
            <person name="Correr F.H."/>
            <person name="Franceschini L.M."/>
            <person name="Leite T.F."/>
            <person name="Margarido G.R.A."/>
            <person name="Almeida C.A."/>
            <person name="Ferrarezi J.A."/>
            <person name="Labate C.A."/>
        </authorList>
    </citation>
    <scope>NUCLEOTIDE SEQUENCE</scope>
    <source>
        <strain evidence="1">MF-1</strain>
    </source>
</reference>
<keyword evidence="2" id="KW-1185">Reference proteome</keyword>
<gene>
    <name evidence="1" type="ORF">O181_106649</name>
</gene>
<sequence>HPITQEGGREALFECALWVQCTSAPCRNAPGAFGHQLPWQEYWPYDLVIVFEQGGGCDTSEYRVIHRQLSHSWKTFYCQSSDWLFSWSDGQLDCRCSPARTWKPGANQCGFASASSALE</sequence>
<accession>A0A9Q3JSI7</accession>
<dbReference type="AlphaFoldDB" id="A0A9Q3JSI7"/>
<organism evidence="1 2">
    <name type="scientific">Austropuccinia psidii MF-1</name>
    <dbReference type="NCBI Taxonomy" id="1389203"/>
    <lineage>
        <taxon>Eukaryota</taxon>
        <taxon>Fungi</taxon>
        <taxon>Dikarya</taxon>
        <taxon>Basidiomycota</taxon>
        <taxon>Pucciniomycotina</taxon>
        <taxon>Pucciniomycetes</taxon>
        <taxon>Pucciniales</taxon>
        <taxon>Sphaerophragmiaceae</taxon>
        <taxon>Austropuccinia</taxon>
    </lineage>
</organism>
<dbReference type="Proteomes" id="UP000765509">
    <property type="component" value="Unassembled WGS sequence"/>
</dbReference>
<proteinExistence type="predicted"/>
<comment type="caution">
    <text evidence="1">The sequence shown here is derived from an EMBL/GenBank/DDBJ whole genome shotgun (WGS) entry which is preliminary data.</text>
</comment>
<name>A0A9Q3JSI7_9BASI</name>
<evidence type="ECO:0000313" key="1">
    <source>
        <dbReference type="EMBL" id="MBW0566934.1"/>
    </source>
</evidence>
<protein>
    <submittedName>
        <fullName evidence="1">Uncharacterized protein</fullName>
    </submittedName>
</protein>